<dbReference type="RefSeq" id="WP_150412720.1">
    <property type="nucleotide sequence ID" value="NZ_VYQF01000001.1"/>
</dbReference>
<dbReference type="PROSITE" id="PS51219">
    <property type="entry name" value="DPCK"/>
    <property type="match status" value="1"/>
</dbReference>
<dbReference type="InterPro" id="IPR001977">
    <property type="entry name" value="Depp_CoAkinase"/>
</dbReference>
<evidence type="ECO:0000256" key="5">
    <source>
        <dbReference type="HAMAP-Rule" id="MF_00376"/>
    </source>
</evidence>
<keyword evidence="2 5" id="KW-0547">Nucleotide-binding</keyword>
<dbReference type="GO" id="GO:0005524">
    <property type="term" value="F:ATP binding"/>
    <property type="evidence" value="ECO:0007669"/>
    <property type="project" value="UniProtKB-UniRule"/>
</dbReference>
<comment type="caution">
    <text evidence="7">The sequence shown here is derived from an EMBL/GenBank/DDBJ whole genome shotgun (WGS) entry which is preliminary data.</text>
</comment>
<dbReference type="InterPro" id="IPR027417">
    <property type="entry name" value="P-loop_NTPase"/>
</dbReference>
<dbReference type="HAMAP" id="MF_00376">
    <property type="entry name" value="Dephospho_CoA_kinase"/>
    <property type="match status" value="1"/>
</dbReference>
<keyword evidence="3 5" id="KW-0067">ATP-binding</keyword>
<keyword evidence="8" id="KW-1185">Reference proteome</keyword>
<gene>
    <name evidence="5" type="primary">coaE</name>
    <name evidence="7" type="ORF">FW778_01065</name>
</gene>
<comment type="pathway">
    <text evidence="5">Cofactor biosynthesis; coenzyme A biosynthesis; CoA from (R)-pantothenate: step 5/5.</text>
</comment>
<dbReference type="PANTHER" id="PTHR10695">
    <property type="entry name" value="DEPHOSPHO-COA KINASE-RELATED"/>
    <property type="match status" value="1"/>
</dbReference>
<dbReference type="CDD" id="cd02022">
    <property type="entry name" value="DPCK"/>
    <property type="match status" value="1"/>
</dbReference>
<dbReference type="AlphaFoldDB" id="A0A5J5IIP3"/>
<dbReference type="Gene3D" id="3.40.50.300">
    <property type="entry name" value="P-loop containing nucleotide triphosphate hydrolases"/>
    <property type="match status" value="1"/>
</dbReference>
<comment type="catalytic activity">
    <reaction evidence="5">
        <text>3'-dephospho-CoA + ATP = ADP + CoA + H(+)</text>
        <dbReference type="Rhea" id="RHEA:18245"/>
        <dbReference type="ChEBI" id="CHEBI:15378"/>
        <dbReference type="ChEBI" id="CHEBI:30616"/>
        <dbReference type="ChEBI" id="CHEBI:57287"/>
        <dbReference type="ChEBI" id="CHEBI:57328"/>
        <dbReference type="ChEBI" id="CHEBI:456216"/>
        <dbReference type="EC" id="2.7.1.24"/>
    </reaction>
</comment>
<comment type="function">
    <text evidence="5">Catalyzes the phosphorylation of the 3'-hydroxyl group of dephosphocoenzyme A to form coenzyme A.</text>
</comment>
<dbReference type="PANTHER" id="PTHR10695:SF46">
    <property type="entry name" value="BIFUNCTIONAL COENZYME A SYNTHASE-RELATED"/>
    <property type="match status" value="1"/>
</dbReference>
<evidence type="ECO:0000313" key="7">
    <source>
        <dbReference type="EMBL" id="KAA9040661.1"/>
    </source>
</evidence>
<evidence type="ECO:0000256" key="3">
    <source>
        <dbReference type="ARBA" id="ARBA00022840"/>
    </source>
</evidence>
<proteinExistence type="inferred from homology"/>
<accession>A0A5J5IIP3</accession>
<keyword evidence="4 5" id="KW-0173">Coenzyme A biosynthesis</keyword>
<feature type="binding site" evidence="5">
    <location>
        <begin position="11"/>
        <end position="16"/>
    </location>
    <ligand>
        <name>ATP</name>
        <dbReference type="ChEBI" id="CHEBI:30616"/>
    </ligand>
</feature>
<dbReference type="GO" id="GO:0004140">
    <property type="term" value="F:dephospho-CoA kinase activity"/>
    <property type="evidence" value="ECO:0007669"/>
    <property type="project" value="UniProtKB-UniRule"/>
</dbReference>
<protein>
    <recommendedName>
        <fullName evidence="5 6">Dephospho-CoA kinase</fullName>
        <ecNumber evidence="5 6">2.7.1.24</ecNumber>
    </recommendedName>
    <alternativeName>
        <fullName evidence="5">Dephosphocoenzyme A kinase</fullName>
    </alternativeName>
</protein>
<dbReference type="EMBL" id="VYQF01000001">
    <property type="protein sequence ID" value="KAA9040661.1"/>
    <property type="molecule type" value="Genomic_DNA"/>
</dbReference>
<dbReference type="UniPathway" id="UPA00241">
    <property type="reaction ID" value="UER00356"/>
</dbReference>
<organism evidence="7 8">
    <name type="scientific">Ginsengibacter hankyongi</name>
    <dbReference type="NCBI Taxonomy" id="2607284"/>
    <lineage>
        <taxon>Bacteria</taxon>
        <taxon>Pseudomonadati</taxon>
        <taxon>Bacteroidota</taxon>
        <taxon>Chitinophagia</taxon>
        <taxon>Chitinophagales</taxon>
        <taxon>Chitinophagaceae</taxon>
        <taxon>Ginsengibacter</taxon>
    </lineage>
</organism>
<keyword evidence="5 7" id="KW-0418">Kinase</keyword>
<reference evidence="7 8" key="1">
    <citation type="submission" date="2019-09" db="EMBL/GenBank/DDBJ databases">
        <title>Draft genome sequence of Ginsengibacter sp. BR5-29.</title>
        <authorList>
            <person name="Im W.-T."/>
        </authorList>
    </citation>
    <scope>NUCLEOTIDE SEQUENCE [LARGE SCALE GENOMIC DNA]</scope>
    <source>
        <strain evidence="7 8">BR5-29</strain>
    </source>
</reference>
<comment type="subcellular location">
    <subcellularLocation>
        <location evidence="5">Cytoplasm</location>
    </subcellularLocation>
</comment>
<dbReference type="Pfam" id="PF01121">
    <property type="entry name" value="CoaE"/>
    <property type="match status" value="1"/>
</dbReference>
<dbReference type="Proteomes" id="UP000326903">
    <property type="component" value="Unassembled WGS sequence"/>
</dbReference>
<dbReference type="SUPFAM" id="SSF52540">
    <property type="entry name" value="P-loop containing nucleoside triphosphate hydrolases"/>
    <property type="match status" value="1"/>
</dbReference>
<evidence type="ECO:0000313" key="8">
    <source>
        <dbReference type="Proteomes" id="UP000326903"/>
    </source>
</evidence>
<keyword evidence="5" id="KW-0963">Cytoplasm</keyword>
<sequence>MKRVGLTGGIGSGKSTVAHIFEVLGIPVFYADEASKKLMNEDEELKNKIKKAFGNNAYLNGELNRKYLSDVVFNDHEKIKLLNSLVHPATIEGALHWMQGQTAPYVIKEAALIFESGSNKDLDYVIGVKSPVELSIKRAMARDNITEEQVKARMDKQMDAESKIRLCDYVIVNDEQQMLIPQVLALHEKLLELAAKN</sequence>
<evidence type="ECO:0000256" key="4">
    <source>
        <dbReference type="ARBA" id="ARBA00022993"/>
    </source>
</evidence>
<dbReference type="EC" id="2.7.1.24" evidence="5 6"/>
<dbReference type="GO" id="GO:0015937">
    <property type="term" value="P:coenzyme A biosynthetic process"/>
    <property type="evidence" value="ECO:0007669"/>
    <property type="project" value="UniProtKB-UniRule"/>
</dbReference>
<comment type="similarity">
    <text evidence="1 5">Belongs to the CoaE family.</text>
</comment>
<dbReference type="GO" id="GO:0005737">
    <property type="term" value="C:cytoplasm"/>
    <property type="evidence" value="ECO:0007669"/>
    <property type="project" value="UniProtKB-SubCell"/>
</dbReference>
<evidence type="ECO:0000256" key="6">
    <source>
        <dbReference type="NCBIfam" id="TIGR00152"/>
    </source>
</evidence>
<keyword evidence="5 7" id="KW-0808">Transferase</keyword>
<dbReference type="NCBIfam" id="TIGR00152">
    <property type="entry name" value="dephospho-CoA kinase"/>
    <property type="match status" value="1"/>
</dbReference>
<name>A0A5J5IIP3_9BACT</name>
<evidence type="ECO:0000256" key="2">
    <source>
        <dbReference type="ARBA" id="ARBA00022741"/>
    </source>
</evidence>
<evidence type="ECO:0000256" key="1">
    <source>
        <dbReference type="ARBA" id="ARBA00009018"/>
    </source>
</evidence>